<dbReference type="Proteomes" id="UP000245137">
    <property type="component" value="Unassembled WGS sequence"/>
</dbReference>
<proteinExistence type="predicted"/>
<evidence type="ECO:0000313" key="2">
    <source>
        <dbReference type="Proteomes" id="UP000245137"/>
    </source>
</evidence>
<keyword evidence="2" id="KW-1185">Reference proteome</keyword>
<dbReference type="OrthoDB" id="8452973at2"/>
<dbReference type="EMBL" id="PUIV01000046">
    <property type="protein sequence ID" value="PWB92526.1"/>
    <property type="molecule type" value="Genomic_DNA"/>
</dbReference>
<reference evidence="1 2" key="1">
    <citation type="journal article" date="2018" name="Appl. Microbiol. Biotechnol.">
        <title>Co-cultivation of the strictly anaerobic methanogen Methanosarcina barkeri with aerobic methanotrophs in an oxygen-limited membrane bioreactor.</title>
        <authorList>
            <person name="In 't Zandt M.H."/>
            <person name="van den Bosch T.J.M."/>
            <person name="Rijkers R."/>
            <person name="van Kessel M.A.H.J."/>
            <person name="Jetten M.S.M."/>
            <person name="Welte C.U."/>
        </authorList>
    </citation>
    <scope>NUCLEOTIDE SEQUENCE [LARGE SCALE GENOMIC DNA]</scope>
    <source>
        <strain evidence="1 2">DSM 17706</strain>
    </source>
</reference>
<accession>A0A2U1SLQ7</accession>
<name>A0A2U1SLQ7_METSR</name>
<sequence>MDIKGMQEALAALKSLIATLGLVLAIGFAIVNANAIGDGLAALADRFGGLRGAEIAGVKLDFGEATIEQRVPPTLFERLDAKDRRRVARDLNALEPRMALRLLQVGLLANLCEFERPTTSMIDDFSTDHHLQDRGLASLVDNPQIKARVIAELAKAGRKPDIGEPRACYDITLTDHGWDVRTALVHVVSAGFGSAPMFREPAPDQEVAQEQRAISKKR</sequence>
<organism evidence="1 2">
    <name type="scientific">Methylosinus sporium</name>
    <dbReference type="NCBI Taxonomy" id="428"/>
    <lineage>
        <taxon>Bacteria</taxon>
        <taxon>Pseudomonadati</taxon>
        <taxon>Pseudomonadota</taxon>
        <taxon>Alphaproteobacteria</taxon>
        <taxon>Hyphomicrobiales</taxon>
        <taxon>Methylocystaceae</taxon>
        <taxon>Methylosinus</taxon>
    </lineage>
</organism>
<protein>
    <submittedName>
        <fullName evidence="1">Uncharacterized protein</fullName>
    </submittedName>
</protein>
<gene>
    <name evidence="1" type="ORF">C5689_17680</name>
</gene>
<dbReference type="RefSeq" id="WP_108918559.1">
    <property type="nucleotide sequence ID" value="NZ_BGJY01000039.1"/>
</dbReference>
<comment type="caution">
    <text evidence="1">The sequence shown here is derived from an EMBL/GenBank/DDBJ whole genome shotgun (WGS) entry which is preliminary data.</text>
</comment>
<evidence type="ECO:0000313" key="1">
    <source>
        <dbReference type="EMBL" id="PWB92526.1"/>
    </source>
</evidence>
<dbReference type="AlphaFoldDB" id="A0A2U1SLQ7"/>